<dbReference type="PIRSF" id="PIRSF016578">
    <property type="entry name" value="HsaA"/>
    <property type="match status" value="1"/>
</dbReference>
<dbReference type="Gene3D" id="1.20.140.10">
    <property type="entry name" value="Butyryl-CoA Dehydrogenase, subunit A, domain 3"/>
    <property type="match status" value="1"/>
</dbReference>
<name>A0ABM8ACW9_9DEIO</name>
<evidence type="ECO:0000313" key="7">
    <source>
        <dbReference type="EMBL" id="BDP41563.1"/>
    </source>
</evidence>
<dbReference type="SUPFAM" id="SSF47203">
    <property type="entry name" value="Acyl-CoA dehydrogenase C-terminal domain-like"/>
    <property type="match status" value="1"/>
</dbReference>
<accession>A0ABM8ACW9</accession>
<dbReference type="PANTHER" id="PTHR43884">
    <property type="entry name" value="ACYL-COA DEHYDROGENASE"/>
    <property type="match status" value="1"/>
</dbReference>
<dbReference type="CDD" id="cd00567">
    <property type="entry name" value="ACAD"/>
    <property type="match status" value="1"/>
</dbReference>
<dbReference type="Gene3D" id="1.10.540.10">
    <property type="entry name" value="Acyl-CoA dehydrogenase/oxidase, N-terminal domain"/>
    <property type="match status" value="1"/>
</dbReference>
<dbReference type="PANTHER" id="PTHR43884:SF25">
    <property type="entry name" value="ACYL-COA DEHYDROGENASE YDBM-RELATED"/>
    <property type="match status" value="1"/>
</dbReference>
<protein>
    <submittedName>
        <fullName evidence="7">Acyl-CoA dehydrogenase</fullName>
    </submittedName>
</protein>
<keyword evidence="1" id="KW-0285">Flavoprotein</keyword>
<dbReference type="InterPro" id="IPR037069">
    <property type="entry name" value="AcylCoA_DH/ox_N_sf"/>
</dbReference>
<dbReference type="InterPro" id="IPR046373">
    <property type="entry name" value="Acyl-CoA_Oxase/DH_mid-dom_sf"/>
</dbReference>
<evidence type="ECO:0000259" key="5">
    <source>
        <dbReference type="Pfam" id="PF02771"/>
    </source>
</evidence>
<dbReference type="Gene3D" id="2.40.110.10">
    <property type="entry name" value="Butyryl-CoA Dehydrogenase, subunit A, domain 2"/>
    <property type="match status" value="1"/>
</dbReference>
<dbReference type="InterPro" id="IPR013786">
    <property type="entry name" value="AcylCoA_DH/ox_N"/>
</dbReference>
<evidence type="ECO:0000256" key="1">
    <source>
        <dbReference type="ARBA" id="ARBA00022630"/>
    </source>
</evidence>
<evidence type="ECO:0000259" key="4">
    <source>
        <dbReference type="Pfam" id="PF02770"/>
    </source>
</evidence>
<dbReference type="InterPro" id="IPR009100">
    <property type="entry name" value="AcylCoA_DH/oxidase_NM_dom_sf"/>
</dbReference>
<dbReference type="EMBL" id="AP026560">
    <property type="protein sequence ID" value="BDP41563.1"/>
    <property type="molecule type" value="Genomic_DNA"/>
</dbReference>
<dbReference type="Proteomes" id="UP001064971">
    <property type="component" value="Chromosome"/>
</dbReference>
<dbReference type="InterPro" id="IPR013107">
    <property type="entry name" value="Acyl-CoA_DH_C"/>
</dbReference>
<feature type="region of interest" description="Disordered" evidence="3">
    <location>
        <begin position="123"/>
        <end position="145"/>
    </location>
</feature>
<feature type="domain" description="Acyl-CoA dehydrogenase C-terminal" evidence="6">
    <location>
        <begin position="237"/>
        <end position="358"/>
    </location>
</feature>
<feature type="domain" description="Acyl-CoA oxidase/dehydrogenase middle" evidence="4">
    <location>
        <begin position="121"/>
        <end position="213"/>
    </location>
</feature>
<feature type="domain" description="Acyl-CoA dehydrogenase/oxidase N-terminal" evidence="5">
    <location>
        <begin position="18"/>
        <end position="92"/>
    </location>
</feature>
<evidence type="ECO:0000313" key="8">
    <source>
        <dbReference type="Proteomes" id="UP001064971"/>
    </source>
</evidence>
<dbReference type="Pfam" id="PF08028">
    <property type="entry name" value="Acyl-CoA_dh_2"/>
    <property type="match status" value="1"/>
</dbReference>
<dbReference type="RefSeq" id="WP_264777319.1">
    <property type="nucleotide sequence ID" value="NZ_AP026560.1"/>
</dbReference>
<sequence length="380" mass="38679">MTRTLSPTLQDVIGRAVRAIREHADECEAAQDVTPQAASALRASGYTRLSLPEERGGLGSGLEEYAAAGLRLGEANAALALVLAMHTHVVGSAFQGRTLPEPMLAALARASLEGQLVNALASEPELGSPSRGGLPRTAATPDGSGGWLLTGRKTWATGARALGLAVVSAATPEGTVARLLVPMDAPGVRVEETWAGSLALRGTGSHDVVFENVTVPGDHLAPPGAPHPSGSAWFWTAIAATYLGVGFAALDALAEYARARVPTALGAPIATLPRVQENVGRIATDLGAARALLLEATRAWDARPGEDAVPGLAAAKAHATNAAVSATDLAVRVAGGAALTPALPLSRLLRDARAGLTHPPADEVSYASLGAALLGVEARR</sequence>
<dbReference type="Pfam" id="PF02771">
    <property type="entry name" value="Acyl-CoA_dh_N"/>
    <property type="match status" value="1"/>
</dbReference>
<evidence type="ECO:0000256" key="2">
    <source>
        <dbReference type="ARBA" id="ARBA00023002"/>
    </source>
</evidence>
<dbReference type="SUPFAM" id="SSF56645">
    <property type="entry name" value="Acyl-CoA dehydrogenase NM domain-like"/>
    <property type="match status" value="1"/>
</dbReference>
<organism evidence="7 8">
    <name type="scientific">Deinococcus aetherius</name>
    <dbReference type="NCBI Taxonomy" id="200252"/>
    <lineage>
        <taxon>Bacteria</taxon>
        <taxon>Thermotogati</taxon>
        <taxon>Deinococcota</taxon>
        <taxon>Deinococci</taxon>
        <taxon>Deinococcales</taxon>
        <taxon>Deinococcaceae</taxon>
        <taxon>Deinococcus</taxon>
    </lineage>
</organism>
<reference evidence="7" key="1">
    <citation type="submission" date="2022-07" db="EMBL/GenBank/DDBJ databases">
        <title>Complete Genome Sequence of the Radioresistant Bacterium Deinococcus aetherius ST0316, Isolated from the Air Dust collected in Lower Stratosphere above Japan.</title>
        <authorList>
            <person name="Satoh K."/>
            <person name="Hagiwara K."/>
            <person name="Katsumata K."/>
            <person name="Kubo A."/>
            <person name="Yokobori S."/>
            <person name="Yamagishi A."/>
            <person name="Oono Y."/>
            <person name="Narumi I."/>
        </authorList>
    </citation>
    <scope>NUCLEOTIDE SEQUENCE</scope>
    <source>
        <strain evidence="7">ST0316</strain>
    </source>
</reference>
<gene>
    <name evidence="7" type="primary">acd</name>
    <name evidence="7" type="ORF">DAETH_15320</name>
</gene>
<keyword evidence="8" id="KW-1185">Reference proteome</keyword>
<evidence type="ECO:0000256" key="3">
    <source>
        <dbReference type="SAM" id="MobiDB-lite"/>
    </source>
</evidence>
<evidence type="ECO:0000259" key="6">
    <source>
        <dbReference type="Pfam" id="PF08028"/>
    </source>
</evidence>
<dbReference type="InterPro" id="IPR036250">
    <property type="entry name" value="AcylCo_DH-like_C"/>
</dbReference>
<proteinExistence type="predicted"/>
<dbReference type="Pfam" id="PF02770">
    <property type="entry name" value="Acyl-CoA_dh_M"/>
    <property type="match status" value="1"/>
</dbReference>
<keyword evidence="2" id="KW-0560">Oxidoreductase</keyword>
<dbReference type="InterPro" id="IPR006091">
    <property type="entry name" value="Acyl-CoA_Oxase/DH_mid-dom"/>
</dbReference>